<dbReference type="SMART" id="SM00733">
    <property type="entry name" value="Mterf"/>
    <property type="match status" value="2"/>
</dbReference>
<accession>A0A396J544</accession>
<name>A0A396J544_MEDTR</name>
<evidence type="ECO:0000313" key="5">
    <source>
        <dbReference type="Proteomes" id="UP000265566"/>
    </source>
</evidence>
<sequence>MTGNLPELVKELKDLGFHPSQSIFSVALIAKTYLSKSRWNEKVDVFKKWGWSDEDVREAFKKQPQCMLTSIDKINSVMNFWVNQLGWDALAIAKTPRVLGASLERRIIPRASVVEYLLKRGLHKKEASLTSPFIVIDKTFYDMYINRFKEESSYLLKLYEENLNLAQTKEKTGMI</sequence>
<dbReference type="PANTHER" id="PTHR13068:SF91">
    <property type="entry name" value="TRANSCRIPTION TERMINATION FACTOR FAMILY PROTEIN"/>
    <property type="match status" value="1"/>
</dbReference>
<dbReference type="Proteomes" id="UP000265566">
    <property type="component" value="Chromosome 2"/>
</dbReference>
<keyword evidence="2" id="KW-0805">Transcription regulation</keyword>
<dbReference type="Pfam" id="PF02536">
    <property type="entry name" value="mTERF"/>
    <property type="match status" value="1"/>
</dbReference>
<organism evidence="4 5">
    <name type="scientific">Medicago truncatula</name>
    <name type="common">Barrel medic</name>
    <name type="synonym">Medicago tribuloides</name>
    <dbReference type="NCBI Taxonomy" id="3880"/>
    <lineage>
        <taxon>Eukaryota</taxon>
        <taxon>Viridiplantae</taxon>
        <taxon>Streptophyta</taxon>
        <taxon>Embryophyta</taxon>
        <taxon>Tracheophyta</taxon>
        <taxon>Spermatophyta</taxon>
        <taxon>Magnoliopsida</taxon>
        <taxon>eudicotyledons</taxon>
        <taxon>Gunneridae</taxon>
        <taxon>Pentapetalae</taxon>
        <taxon>rosids</taxon>
        <taxon>fabids</taxon>
        <taxon>Fabales</taxon>
        <taxon>Fabaceae</taxon>
        <taxon>Papilionoideae</taxon>
        <taxon>50 kb inversion clade</taxon>
        <taxon>NPAAA clade</taxon>
        <taxon>Hologalegina</taxon>
        <taxon>IRL clade</taxon>
        <taxon>Trifolieae</taxon>
        <taxon>Medicago</taxon>
    </lineage>
</organism>
<dbReference type="InterPro" id="IPR003690">
    <property type="entry name" value="MTERF"/>
</dbReference>
<dbReference type="GO" id="GO:0003676">
    <property type="term" value="F:nucleic acid binding"/>
    <property type="evidence" value="ECO:0007669"/>
    <property type="project" value="InterPro"/>
</dbReference>
<proteinExistence type="inferred from homology"/>
<dbReference type="AlphaFoldDB" id="A0A396J544"/>
<comment type="similarity">
    <text evidence="1">Belongs to the mTERF family.</text>
</comment>
<reference evidence="5" key="1">
    <citation type="journal article" date="2018" name="Nat. Plants">
        <title>Whole-genome landscape of Medicago truncatula symbiotic genes.</title>
        <authorList>
            <person name="Pecrix Y."/>
            <person name="Staton S.E."/>
            <person name="Sallet E."/>
            <person name="Lelandais-Briere C."/>
            <person name="Moreau S."/>
            <person name="Carrere S."/>
            <person name="Blein T."/>
            <person name="Jardinaud M.F."/>
            <person name="Latrasse D."/>
            <person name="Zouine M."/>
            <person name="Zahm M."/>
            <person name="Kreplak J."/>
            <person name="Mayjonade B."/>
            <person name="Satge C."/>
            <person name="Perez M."/>
            <person name="Cauet S."/>
            <person name="Marande W."/>
            <person name="Chantry-Darmon C."/>
            <person name="Lopez-Roques C."/>
            <person name="Bouchez O."/>
            <person name="Berard A."/>
            <person name="Debelle F."/>
            <person name="Munos S."/>
            <person name="Bendahmane A."/>
            <person name="Berges H."/>
            <person name="Niebel A."/>
            <person name="Buitink J."/>
            <person name="Frugier F."/>
            <person name="Benhamed M."/>
            <person name="Crespi M."/>
            <person name="Gouzy J."/>
            <person name="Gamas P."/>
        </authorList>
    </citation>
    <scope>NUCLEOTIDE SEQUENCE [LARGE SCALE GENOMIC DNA]</scope>
    <source>
        <strain evidence="5">cv. Jemalong A17</strain>
    </source>
</reference>
<dbReference type="Gramene" id="rna9012">
    <property type="protein sequence ID" value="RHN73219.1"/>
    <property type="gene ID" value="gene9012"/>
</dbReference>
<gene>
    <name evidence="4" type="ORF">MtrunA17_Chr2g0296131</name>
</gene>
<protein>
    <submittedName>
        <fullName evidence="4">Putative transcription regulator mTERF family</fullName>
    </submittedName>
</protein>
<keyword evidence="3" id="KW-0809">Transit peptide</keyword>
<dbReference type="GO" id="GO:0006353">
    <property type="term" value="P:DNA-templated transcription termination"/>
    <property type="evidence" value="ECO:0007669"/>
    <property type="project" value="UniProtKB-KW"/>
</dbReference>
<keyword evidence="2" id="KW-0806">Transcription termination</keyword>
<dbReference type="PANTHER" id="PTHR13068">
    <property type="entry name" value="CGI-12 PROTEIN-RELATED"/>
    <property type="match status" value="1"/>
</dbReference>
<evidence type="ECO:0000256" key="1">
    <source>
        <dbReference type="ARBA" id="ARBA00007692"/>
    </source>
</evidence>
<dbReference type="EMBL" id="PSQE01000002">
    <property type="protein sequence ID" value="RHN73219.1"/>
    <property type="molecule type" value="Genomic_DNA"/>
</dbReference>
<dbReference type="InterPro" id="IPR038538">
    <property type="entry name" value="MTERF_sf"/>
</dbReference>
<dbReference type="Gene3D" id="1.25.70.10">
    <property type="entry name" value="Transcription termination factor 3, mitochondrial"/>
    <property type="match status" value="1"/>
</dbReference>
<keyword evidence="2" id="KW-0804">Transcription</keyword>
<evidence type="ECO:0000256" key="3">
    <source>
        <dbReference type="ARBA" id="ARBA00022946"/>
    </source>
</evidence>
<evidence type="ECO:0000256" key="2">
    <source>
        <dbReference type="ARBA" id="ARBA00022472"/>
    </source>
</evidence>
<comment type="caution">
    <text evidence="4">The sequence shown here is derived from an EMBL/GenBank/DDBJ whole genome shotgun (WGS) entry which is preliminary data.</text>
</comment>
<evidence type="ECO:0000313" key="4">
    <source>
        <dbReference type="EMBL" id="RHN73219.1"/>
    </source>
</evidence>